<keyword evidence="3" id="KW-1185">Reference proteome</keyword>
<name>A0A2P6QZG0_ROSCH</name>
<dbReference type="EMBL" id="PDCK01000042">
    <property type="protein sequence ID" value="PRQ39565.1"/>
    <property type="molecule type" value="Genomic_DNA"/>
</dbReference>
<keyword evidence="1" id="KW-1133">Transmembrane helix</keyword>
<keyword evidence="1" id="KW-0472">Membrane</keyword>
<comment type="caution">
    <text evidence="2">The sequence shown here is derived from an EMBL/GenBank/DDBJ whole genome shotgun (WGS) entry which is preliminary data.</text>
</comment>
<dbReference type="Proteomes" id="UP000238479">
    <property type="component" value="Chromosome 4"/>
</dbReference>
<proteinExistence type="predicted"/>
<feature type="transmembrane region" description="Helical" evidence="1">
    <location>
        <begin position="36"/>
        <end position="54"/>
    </location>
</feature>
<evidence type="ECO:0000313" key="3">
    <source>
        <dbReference type="Proteomes" id="UP000238479"/>
    </source>
</evidence>
<reference evidence="2 3" key="1">
    <citation type="journal article" date="2018" name="Nat. Genet.">
        <title>The Rosa genome provides new insights in the design of modern roses.</title>
        <authorList>
            <person name="Bendahmane M."/>
        </authorList>
    </citation>
    <scope>NUCLEOTIDE SEQUENCE [LARGE SCALE GENOMIC DNA]</scope>
    <source>
        <strain evidence="3">cv. Old Blush</strain>
    </source>
</reference>
<keyword evidence="1" id="KW-0812">Transmembrane</keyword>
<protein>
    <submittedName>
        <fullName evidence="2">Uncharacterized protein</fullName>
    </submittedName>
</protein>
<dbReference type="AlphaFoldDB" id="A0A2P6QZG0"/>
<organism evidence="2 3">
    <name type="scientific">Rosa chinensis</name>
    <name type="common">China rose</name>
    <dbReference type="NCBI Taxonomy" id="74649"/>
    <lineage>
        <taxon>Eukaryota</taxon>
        <taxon>Viridiplantae</taxon>
        <taxon>Streptophyta</taxon>
        <taxon>Embryophyta</taxon>
        <taxon>Tracheophyta</taxon>
        <taxon>Spermatophyta</taxon>
        <taxon>Magnoliopsida</taxon>
        <taxon>eudicotyledons</taxon>
        <taxon>Gunneridae</taxon>
        <taxon>Pentapetalae</taxon>
        <taxon>rosids</taxon>
        <taxon>fabids</taxon>
        <taxon>Rosales</taxon>
        <taxon>Rosaceae</taxon>
        <taxon>Rosoideae</taxon>
        <taxon>Rosoideae incertae sedis</taxon>
        <taxon>Rosa</taxon>
    </lineage>
</organism>
<sequence length="56" mass="6488">MAIQAGFGVFELVSSGLAYQGGVPWFLRFVLSFKSFLSNFFFFKMLISFFSFIFHK</sequence>
<evidence type="ECO:0000256" key="1">
    <source>
        <dbReference type="SAM" id="Phobius"/>
    </source>
</evidence>
<evidence type="ECO:0000313" key="2">
    <source>
        <dbReference type="EMBL" id="PRQ39565.1"/>
    </source>
</evidence>
<gene>
    <name evidence="2" type="ORF">RchiOBHm_Chr4g0426621</name>
</gene>
<dbReference type="Gramene" id="PRQ39565">
    <property type="protein sequence ID" value="PRQ39565"/>
    <property type="gene ID" value="RchiOBHm_Chr4g0426621"/>
</dbReference>
<accession>A0A2P6QZG0</accession>